<evidence type="ECO:0000313" key="2">
    <source>
        <dbReference type="EMBL" id="GBB91280.1"/>
    </source>
</evidence>
<feature type="region of interest" description="Disordered" evidence="1">
    <location>
        <begin position="185"/>
        <end position="204"/>
    </location>
</feature>
<name>A0A2Z6QMK1_9GLOM</name>
<keyword evidence="3" id="KW-1185">Reference proteome</keyword>
<dbReference type="AlphaFoldDB" id="A0A2Z6QMK1"/>
<feature type="compositionally biased region" description="Basic residues" evidence="1">
    <location>
        <begin position="422"/>
        <end position="435"/>
    </location>
</feature>
<proteinExistence type="predicted"/>
<gene>
    <name evidence="2" type="ORF">RclHR1_18470003</name>
</gene>
<comment type="caution">
    <text evidence="2">The sequence shown here is derived from an EMBL/GenBank/DDBJ whole genome shotgun (WGS) entry which is preliminary data.</text>
</comment>
<evidence type="ECO:0000313" key="3">
    <source>
        <dbReference type="Proteomes" id="UP000247702"/>
    </source>
</evidence>
<dbReference type="Proteomes" id="UP000247702">
    <property type="component" value="Unassembled WGS sequence"/>
</dbReference>
<feature type="region of interest" description="Disordered" evidence="1">
    <location>
        <begin position="17"/>
        <end position="36"/>
    </location>
</feature>
<feature type="compositionally biased region" description="Low complexity" evidence="1">
    <location>
        <begin position="409"/>
        <end position="421"/>
    </location>
</feature>
<accession>A0A2Z6QMK1</accession>
<dbReference type="EMBL" id="BEXD01000943">
    <property type="protein sequence ID" value="GBB91280.1"/>
    <property type="molecule type" value="Genomic_DNA"/>
</dbReference>
<evidence type="ECO:0000256" key="1">
    <source>
        <dbReference type="SAM" id="MobiDB-lite"/>
    </source>
</evidence>
<organism evidence="2 3">
    <name type="scientific">Rhizophagus clarus</name>
    <dbReference type="NCBI Taxonomy" id="94130"/>
    <lineage>
        <taxon>Eukaryota</taxon>
        <taxon>Fungi</taxon>
        <taxon>Fungi incertae sedis</taxon>
        <taxon>Mucoromycota</taxon>
        <taxon>Glomeromycotina</taxon>
        <taxon>Glomeromycetes</taxon>
        <taxon>Glomerales</taxon>
        <taxon>Glomeraceae</taxon>
        <taxon>Rhizophagus</taxon>
    </lineage>
</organism>
<feature type="compositionally biased region" description="Gly residues" evidence="1">
    <location>
        <begin position="302"/>
        <end position="313"/>
    </location>
</feature>
<feature type="region of interest" description="Disordered" evidence="1">
    <location>
        <begin position="281"/>
        <end position="435"/>
    </location>
</feature>
<reference evidence="2 3" key="1">
    <citation type="submission" date="2017-11" db="EMBL/GenBank/DDBJ databases">
        <title>The genome of Rhizophagus clarus HR1 reveals common genetic basis of auxotrophy among arbuscular mycorrhizal fungi.</title>
        <authorList>
            <person name="Kobayashi Y."/>
        </authorList>
    </citation>
    <scope>NUCLEOTIDE SEQUENCE [LARGE SCALE GENOMIC DNA]</scope>
    <source>
        <strain evidence="2 3">HR1</strain>
    </source>
</reference>
<sequence>MTYTDLILKIIGTSSHMSSTLSSTAPDPNSGDAKSKEIQDLKGAISNLTQRLENLSKGTNSNKTLSPVFMSKEQKRELAPMSKNYKKTLHDEVVHILNNINLLLQFDVSKTYSNQKKAMNKKLLPAVKSAMNPSIQAYDKMSRRRRGLQHMISIRDNLLYECHPENLTWESYMKDCEKALNTSDLHSDEWSSDDEELAKEERDKKIRSKRLASTNSIIKVYDKKWRSSRIKQILSRAKEIRISIRTGLSRKRYRSDDIVDNKSKPNEDMPGWWISSRWVAQESDEDDDDEDDNDELNDGDNNVGGGDNDGNVGGDNNDDNDVGGGNKDNDNDVGGDNDNDVGGGNKDNDNDVGGGNKDNDNDAGGGNKDNDIDIDIEKDDNGNNNDVVNARKNSLDGPFYLFVPDSIKKGSTTSTSSNTSKHSSKTRKRSIFSCH</sequence>
<feature type="compositionally biased region" description="Acidic residues" evidence="1">
    <location>
        <begin position="282"/>
        <end position="298"/>
    </location>
</feature>
<protein>
    <submittedName>
        <fullName evidence="2">Uncharacterized protein</fullName>
    </submittedName>
</protein>